<comment type="caution">
    <text evidence="2">The sequence shown here is derived from an EMBL/GenBank/DDBJ whole genome shotgun (WGS) entry which is preliminary data.</text>
</comment>
<reference evidence="3" key="1">
    <citation type="submission" date="2024-06" db="EMBL/GenBank/DDBJ databases">
        <title>Multi-omics analyses provide insights into the biosynthesis of the anticancer antibiotic pleurotin in Hohenbuehelia grisea.</title>
        <authorList>
            <person name="Weaver J.A."/>
            <person name="Alberti F."/>
        </authorList>
    </citation>
    <scope>NUCLEOTIDE SEQUENCE [LARGE SCALE GENOMIC DNA]</scope>
    <source>
        <strain evidence="3">T-177</strain>
    </source>
</reference>
<organism evidence="2 3">
    <name type="scientific">Hohenbuehelia grisea</name>
    <dbReference type="NCBI Taxonomy" id="104357"/>
    <lineage>
        <taxon>Eukaryota</taxon>
        <taxon>Fungi</taxon>
        <taxon>Dikarya</taxon>
        <taxon>Basidiomycota</taxon>
        <taxon>Agaricomycotina</taxon>
        <taxon>Agaricomycetes</taxon>
        <taxon>Agaricomycetidae</taxon>
        <taxon>Agaricales</taxon>
        <taxon>Pleurotineae</taxon>
        <taxon>Pleurotaceae</taxon>
        <taxon>Hohenbuehelia</taxon>
    </lineage>
</organism>
<dbReference type="Proteomes" id="UP001556367">
    <property type="component" value="Unassembled WGS sequence"/>
</dbReference>
<proteinExistence type="predicted"/>
<protein>
    <submittedName>
        <fullName evidence="2">Uncharacterized protein</fullName>
    </submittedName>
</protein>
<evidence type="ECO:0000313" key="3">
    <source>
        <dbReference type="Proteomes" id="UP001556367"/>
    </source>
</evidence>
<sequence length="644" mass="69450">MALALYEPIRLPYAIIPGYWVPSLVPAGVHRQGFSSQDARKQPAYARLSQSGAGMILSPSAIEVARRFCENFRRVMKSNIKPLLKIKQTHRVFTSESGIQQILTRKANPSRPIDEHACEAMNGIFALLSARFLHPSSLNIVAESIPPAATAPATSSIVAHRLMLAWEALKPAPADESISRFVTRKAICSRPIDQHVCEAKDLIISDACLWASSGVLPWIFKGHICPIERKILATIAAESIPPSADATPPSPIVGIRLMVAWETLKPAPAMESSVTSEAIPDPTIDQCGSAVTNLAQDDTSLWPNSAFVHRAFTRSTSTIERQILASIAAARTDVANPPWTDFVNVVVSIAFKARRPPPIQESIECLPGNRDIPEDSIGTSFECGDWAWEMDPVALGILPSTFSTPTLPDLFPERFQGVEFDKDAVAAGISRSRSWASFVPGCVPECLHEAPDQNDDAGCNDLGRSTWGLPLSATYPGIPTLLDGTELSSLACSVSMVLVSSSAREFDYDSGTAGIGSLPSVVGMGPLLDESLGSGSEITEDIHDTVTAVVELFQAQESRVSEIIARFEYHNQAHDYVSTVIARVAPRDAFDEAIARMEALGRATQPPPVFTPPASNGSPWNRSSSQAWRSPAYGYAPWNATACG</sequence>
<gene>
    <name evidence="2" type="ORF">HGRIS_013700</name>
</gene>
<feature type="compositionally biased region" description="Polar residues" evidence="1">
    <location>
        <begin position="613"/>
        <end position="627"/>
    </location>
</feature>
<keyword evidence="3" id="KW-1185">Reference proteome</keyword>
<name>A0ABR3IWA1_9AGAR</name>
<evidence type="ECO:0000313" key="2">
    <source>
        <dbReference type="EMBL" id="KAL0947611.1"/>
    </source>
</evidence>
<dbReference type="EMBL" id="JASNQZ010000015">
    <property type="protein sequence ID" value="KAL0947611.1"/>
    <property type="molecule type" value="Genomic_DNA"/>
</dbReference>
<accession>A0ABR3IWA1</accession>
<evidence type="ECO:0000256" key="1">
    <source>
        <dbReference type="SAM" id="MobiDB-lite"/>
    </source>
</evidence>
<feature type="region of interest" description="Disordered" evidence="1">
    <location>
        <begin position="604"/>
        <end position="627"/>
    </location>
</feature>